<name>A0A0H4X475_9BACT</name>
<dbReference type="eggNOG" id="COG4932">
    <property type="taxonomic scope" value="Bacteria"/>
</dbReference>
<dbReference type="Proteomes" id="UP000009026">
    <property type="component" value="Chromosome"/>
</dbReference>
<dbReference type="Gene3D" id="2.160.20.10">
    <property type="entry name" value="Single-stranded right-handed beta-helix, Pectin lyase-like"/>
    <property type="match status" value="1"/>
</dbReference>
<dbReference type="KEGG" id="mym:A176_005352"/>
<dbReference type="InterPro" id="IPR011050">
    <property type="entry name" value="Pectin_lyase_fold/virulence"/>
</dbReference>
<dbReference type="InterPro" id="IPR012334">
    <property type="entry name" value="Pectin_lyas_fold"/>
</dbReference>
<dbReference type="RefSeq" id="WP_002639309.1">
    <property type="nucleotide sequence ID" value="NZ_CP012109.1"/>
</dbReference>
<dbReference type="PATRIC" id="fig|1297742.4.peg.5439"/>
<dbReference type="Gene3D" id="2.60.40.10">
    <property type="entry name" value="Immunoglobulins"/>
    <property type="match status" value="1"/>
</dbReference>
<dbReference type="SUPFAM" id="SSF51126">
    <property type="entry name" value="Pectin lyase-like"/>
    <property type="match status" value="1"/>
</dbReference>
<proteinExistence type="predicted"/>
<dbReference type="STRING" id="1297742.A176_005352"/>
<accession>A0A0H4X475</accession>
<evidence type="ECO:0000313" key="2">
    <source>
        <dbReference type="EMBL" id="AKQ68440.1"/>
    </source>
</evidence>
<organism evidence="2 3">
    <name type="scientific">Pseudomyxococcus hansupus</name>
    <dbReference type="NCBI Taxonomy" id="1297742"/>
    <lineage>
        <taxon>Bacteria</taxon>
        <taxon>Pseudomonadati</taxon>
        <taxon>Myxococcota</taxon>
        <taxon>Myxococcia</taxon>
        <taxon>Myxococcales</taxon>
        <taxon>Cystobacterineae</taxon>
        <taxon>Myxococcaceae</taxon>
        <taxon>Pseudomyxococcus</taxon>
    </lineage>
</organism>
<protein>
    <submittedName>
        <fullName evidence="2">Chitinase</fullName>
    </submittedName>
</protein>
<dbReference type="eggNOG" id="COG3055">
    <property type="taxonomic scope" value="Bacteria"/>
</dbReference>
<gene>
    <name evidence="2" type="ORF">A176_005352</name>
</gene>
<keyword evidence="3" id="KW-1185">Reference proteome</keyword>
<dbReference type="OrthoDB" id="5378651at2"/>
<reference evidence="2 3" key="1">
    <citation type="journal article" date="2016" name="PLoS ONE">
        <title>Complete Genome Sequence and Comparative Genomics of a Novel Myxobacterium Myxococcus hansupus.</title>
        <authorList>
            <person name="Sharma G."/>
            <person name="Narwani T."/>
            <person name="Subramanian S."/>
        </authorList>
    </citation>
    <scope>NUCLEOTIDE SEQUENCE [LARGE SCALE GENOMIC DNA]</scope>
    <source>
        <strain evidence="3">mixupus</strain>
    </source>
</reference>
<dbReference type="AlphaFoldDB" id="A0A0H4X475"/>
<dbReference type="PROSITE" id="PS51257">
    <property type="entry name" value="PROKAR_LIPOPROTEIN"/>
    <property type="match status" value="1"/>
</dbReference>
<feature type="region of interest" description="Disordered" evidence="1">
    <location>
        <begin position="387"/>
        <end position="409"/>
    </location>
</feature>
<evidence type="ECO:0000313" key="3">
    <source>
        <dbReference type="Proteomes" id="UP000009026"/>
    </source>
</evidence>
<dbReference type="InterPro" id="IPR013783">
    <property type="entry name" value="Ig-like_fold"/>
</dbReference>
<sequence>MKSLDTPRWFRLVGLILLAAVGCSLEESPPVVLEPSSAARVWVVLPRSLAATPVVEVRAALTPSNGAEAGATLGGGEGLWQGLVRGVGSGEGAQVSATVVGEGREVVARLVVPGVALKAHRTALAVLVPRPVASAPPPVNRAPFIDAVLASLAEVPPGGQVSLRAVAEDAAPGGALAFAWRASDGSFSDATQAAPVWTAPGVSGPVSLTLQVTNAAGASAVLDFALRVARDHGFGVEAESRFNRSPLLVELAAQPSREVPFGDSVQLQAQGWDDDGDTLTYVWTASCDGTFDDAGAASPRFTPASPPEGACGACRLRVSVRDDWGGAREESLDLCVVRRLPPVIVSTAQSQDAAVGADVVRLQAVVEDPLGEALTFAWTTNTGLLGPPSQTGSLGEVRWSEPSCVPSDREPTVRLTVTNASGMSATHTYVIRWEGRGCGAFAPCSARMERDRVVLTADCMTEGTVHVPDGYTYDGAGHVVTAVDPEGGRFLGAVLRNRGTTAHVHDVTVDARGLAESACDGGEDALSGIRFTGASGSITDSRVWDLRQNAEQGACQEGVAIEVRNAVDAAEVRAVEVLRNHVSGYQKAGIVGSGQVVMAVDDNAVEGGGPSAHIARVGILFSSGATGRAVSNRVVGHAYTGAGFVASGILVVGGPHVGVPLCQGIVIRNNTVEANDIGIDLSQAAAGGGPLAHSTELVVVENTLHHDAVVNGYPYQAAISDLGGANLISRNRISGAGYDRATVPGSTFDVDVVAGAAEQVAFLTPARELAAGACSEALVVQSQDPVGNLAALASTSLVVEAQGAVGNVSFFRDAACTQSLPLLGDGNVVSLEGPQQESVFYFRAEQAGALEVRVWGDGVSATQSQVVR</sequence>
<evidence type="ECO:0000256" key="1">
    <source>
        <dbReference type="SAM" id="MobiDB-lite"/>
    </source>
</evidence>
<dbReference type="EMBL" id="CP012109">
    <property type="protein sequence ID" value="AKQ68440.1"/>
    <property type="molecule type" value="Genomic_DNA"/>
</dbReference>